<dbReference type="Gene3D" id="3.40.50.1820">
    <property type="entry name" value="alpha/beta hydrolase"/>
    <property type="match status" value="1"/>
</dbReference>
<dbReference type="SUPFAM" id="SSF53474">
    <property type="entry name" value="alpha/beta-Hydrolases"/>
    <property type="match status" value="1"/>
</dbReference>
<keyword evidence="3" id="KW-0964">Secreted</keyword>
<comment type="similarity">
    <text evidence="2 4">Belongs to the AB hydrolase superfamily. Lipase family.</text>
</comment>
<dbReference type="GO" id="GO:0016042">
    <property type="term" value="P:lipid catabolic process"/>
    <property type="evidence" value="ECO:0007669"/>
    <property type="project" value="TreeGrafter"/>
</dbReference>
<evidence type="ECO:0000256" key="1">
    <source>
        <dbReference type="ARBA" id="ARBA00004613"/>
    </source>
</evidence>
<evidence type="ECO:0000259" key="5">
    <source>
        <dbReference type="Pfam" id="PF00151"/>
    </source>
</evidence>
<organism evidence="6 7">
    <name type="scientific">Glossina pallidipes</name>
    <name type="common">Tsetse fly</name>
    <dbReference type="NCBI Taxonomy" id="7398"/>
    <lineage>
        <taxon>Eukaryota</taxon>
        <taxon>Metazoa</taxon>
        <taxon>Ecdysozoa</taxon>
        <taxon>Arthropoda</taxon>
        <taxon>Hexapoda</taxon>
        <taxon>Insecta</taxon>
        <taxon>Pterygota</taxon>
        <taxon>Neoptera</taxon>
        <taxon>Endopterygota</taxon>
        <taxon>Diptera</taxon>
        <taxon>Brachycera</taxon>
        <taxon>Muscomorpha</taxon>
        <taxon>Hippoboscoidea</taxon>
        <taxon>Glossinidae</taxon>
        <taxon>Glossina</taxon>
    </lineage>
</organism>
<evidence type="ECO:0000256" key="3">
    <source>
        <dbReference type="ARBA" id="ARBA00022525"/>
    </source>
</evidence>
<evidence type="ECO:0000313" key="6">
    <source>
        <dbReference type="EnsemblMetazoa" id="GPAI040139-PA"/>
    </source>
</evidence>
<sequence>MNECMNGYAITLQINIASLHCLQLALDYVDLLVECQICIQQRNNNTNIGYNNVIRNHLELVVVSALVASEKVQVGRGQKYNNHMNSYSEEINSSKRRWNKCKGRIYFENLNALPSESKRESNSCNVAESWNSNGFNEIDDANLKNYLNDEDAIDFKRSELHECHKSIADCGCADSWLISHNLNPHSGSESDTVKFYLFKHGFRDCGRQIGHTDCSFYDRNLNKLIPTRILIHGWMSPLLGSFNRDIRNAYLFNGKYNIIICDWSNHSADINYIYISHLIETVGSKVANFTRKLHEKAGINYDDIYVIGHSLGAQIAGAAAEHLKPHRYNTIFALDPAGPKIPTDIYRINSDAACYVEVIQTSRFGFVHSNVNSTFYPNYSFTKRNSWPNGVSHIRSYKLFAESITSRVGFSGIRCNRSTGNNWECDENVLHGEFPMGGDPSIRKSGWQKILANPNLIAITTMGLNLIKSSLLVDARNESLSAIGHKITVRHEREVVFTAKTFSTKSSVLASMASQTIYVTARYHALNFFLLLGHEATKALTAKNFALLHCVFNLF</sequence>
<evidence type="ECO:0000256" key="2">
    <source>
        <dbReference type="ARBA" id="ARBA00010701"/>
    </source>
</evidence>
<evidence type="ECO:0000256" key="4">
    <source>
        <dbReference type="RuleBase" id="RU004262"/>
    </source>
</evidence>
<dbReference type="InterPro" id="IPR000734">
    <property type="entry name" value="TAG_lipase"/>
</dbReference>
<feature type="domain" description="Lipase" evidence="5">
    <location>
        <begin position="187"/>
        <end position="366"/>
    </location>
</feature>
<dbReference type="GO" id="GO:0005615">
    <property type="term" value="C:extracellular space"/>
    <property type="evidence" value="ECO:0007669"/>
    <property type="project" value="TreeGrafter"/>
</dbReference>
<dbReference type="GO" id="GO:0016298">
    <property type="term" value="F:lipase activity"/>
    <property type="evidence" value="ECO:0007669"/>
    <property type="project" value="InterPro"/>
</dbReference>
<dbReference type="PANTHER" id="PTHR11610:SF173">
    <property type="entry name" value="LIPASE DOMAIN-CONTAINING PROTEIN-RELATED"/>
    <property type="match status" value="1"/>
</dbReference>
<protein>
    <recommendedName>
        <fullName evidence="5">Lipase domain-containing protein</fullName>
    </recommendedName>
</protein>
<dbReference type="PRINTS" id="PR00821">
    <property type="entry name" value="TAGLIPASE"/>
</dbReference>
<accession>A0A1B0ABE7</accession>
<dbReference type="VEuPathDB" id="VectorBase:GPAI040139"/>
<keyword evidence="7" id="KW-1185">Reference proteome</keyword>
<dbReference type="PANTHER" id="PTHR11610">
    <property type="entry name" value="LIPASE"/>
    <property type="match status" value="1"/>
</dbReference>
<dbReference type="AlphaFoldDB" id="A0A1B0ABE7"/>
<dbReference type="InterPro" id="IPR029058">
    <property type="entry name" value="AB_hydrolase_fold"/>
</dbReference>
<evidence type="ECO:0000313" key="7">
    <source>
        <dbReference type="Proteomes" id="UP000092445"/>
    </source>
</evidence>
<reference evidence="7" key="1">
    <citation type="submission" date="2014-03" db="EMBL/GenBank/DDBJ databases">
        <authorList>
            <person name="Aksoy S."/>
            <person name="Warren W."/>
            <person name="Wilson R.K."/>
        </authorList>
    </citation>
    <scope>NUCLEOTIDE SEQUENCE [LARGE SCALE GENOMIC DNA]</scope>
    <source>
        <strain evidence="7">IAEA</strain>
    </source>
</reference>
<proteinExistence type="inferred from homology"/>
<dbReference type="EnsemblMetazoa" id="GPAI040139-RA">
    <property type="protein sequence ID" value="GPAI040139-PA"/>
    <property type="gene ID" value="GPAI040139"/>
</dbReference>
<dbReference type="Pfam" id="PF00151">
    <property type="entry name" value="Lipase"/>
    <property type="match status" value="1"/>
</dbReference>
<dbReference type="InterPro" id="IPR013818">
    <property type="entry name" value="Lipase"/>
</dbReference>
<dbReference type="GO" id="GO:0017171">
    <property type="term" value="F:serine hydrolase activity"/>
    <property type="evidence" value="ECO:0007669"/>
    <property type="project" value="TreeGrafter"/>
</dbReference>
<name>A0A1B0ABE7_GLOPL</name>
<comment type="subcellular location">
    <subcellularLocation>
        <location evidence="1">Secreted</location>
    </subcellularLocation>
</comment>
<reference evidence="6" key="2">
    <citation type="submission" date="2020-05" db="UniProtKB">
        <authorList>
            <consortium name="EnsemblMetazoa"/>
        </authorList>
    </citation>
    <scope>IDENTIFICATION</scope>
    <source>
        <strain evidence="6">IAEA</strain>
    </source>
</reference>
<dbReference type="Proteomes" id="UP000092445">
    <property type="component" value="Unassembled WGS sequence"/>
</dbReference>